<organism evidence="8 9">
    <name type="scientific">Turneriella parva (strain ATCC BAA-1111 / DSM 21527 / NCTC 11395 / H)</name>
    <name type="common">Leptospira parva</name>
    <dbReference type="NCBI Taxonomy" id="869212"/>
    <lineage>
        <taxon>Bacteria</taxon>
        <taxon>Pseudomonadati</taxon>
        <taxon>Spirochaetota</taxon>
        <taxon>Spirochaetia</taxon>
        <taxon>Leptospirales</taxon>
        <taxon>Leptospiraceae</taxon>
        <taxon>Turneriella</taxon>
    </lineage>
</organism>
<dbReference type="KEGG" id="tpx:Turpa_3747"/>
<gene>
    <name evidence="8" type="ordered locus">Turpa_3747</name>
</gene>
<dbReference type="InterPro" id="IPR036651">
    <property type="entry name" value="Gln_synt_N_sf"/>
</dbReference>
<dbReference type="EMBL" id="CP002959">
    <property type="protein sequence ID" value="AFM14381.1"/>
    <property type="molecule type" value="Genomic_DNA"/>
</dbReference>
<keyword evidence="3" id="KW-0547">Nucleotide-binding</keyword>
<evidence type="ECO:0000256" key="5">
    <source>
        <dbReference type="PROSITE-ProRule" id="PRU01331"/>
    </source>
</evidence>
<dbReference type="GO" id="GO:0006542">
    <property type="term" value="P:glutamine biosynthetic process"/>
    <property type="evidence" value="ECO:0007669"/>
    <property type="project" value="InterPro"/>
</dbReference>
<accession>I4BAS4</accession>
<dbReference type="Gene3D" id="3.10.20.70">
    <property type="entry name" value="Glutamine synthetase, N-terminal domain"/>
    <property type="match status" value="1"/>
</dbReference>
<dbReference type="AlphaFoldDB" id="I4BAS4"/>
<dbReference type="GO" id="GO:0042402">
    <property type="term" value="P:biogenic amine catabolic process"/>
    <property type="evidence" value="ECO:0007669"/>
    <property type="project" value="UniProtKB-ARBA"/>
</dbReference>
<keyword evidence="9" id="KW-1185">Reference proteome</keyword>
<dbReference type="STRING" id="869212.Turpa_3747"/>
<dbReference type="GO" id="GO:0006576">
    <property type="term" value="P:biogenic amine metabolic process"/>
    <property type="evidence" value="ECO:0007669"/>
    <property type="project" value="UniProtKB-ARBA"/>
</dbReference>
<dbReference type="Pfam" id="PF00120">
    <property type="entry name" value="Gln-synt_C"/>
    <property type="match status" value="1"/>
</dbReference>
<sequence length="455" mass="51120">MDELADFKKILERLEHGGVKKVKVAVADIDGVLRGKYLHFDKFRAAAESTFGFCNVVLGWDSSDVCYDNVKYTGWHTGYPDALVQLDPATHRTVPWDNDVPFFLGHFVKSDMTPLSICPRQALRRVIRKAEAMGFTPKNGMEFEWFNFRESAKSLHDKGYIRPEPITPGMFGYSLIRAGQERDFFNALMDELTAFNVPIEGLHTETGPGVYEAAILYSGALESADRATLFKAGAKDIAARFGIMPSFMAKWHKDLPGCSGHMHQSLWTKNGENAFYDAGDTHKMSATFKSYLAGQLKLLPELLPFFAPTVNSYKRLVDGYWAPTKPTWGIDNRTVSHRVIPGSEKSTRLEVRVSGSDVNPYLSVAASLAAGLYGIEKNLKLEDAPVKGSAYAESSVPRLPHNLSEATQKLADSKIAREILGENLVEHFVATRNWEWRQFQDSVTDWETRRYFEII</sequence>
<evidence type="ECO:0000256" key="4">
    <source>
        <dbReference type="ARBA" id="ARBA00022840"/>
    </source>
</evidence>
<dbReference type="EC" id="6.3.1.2" evidence="8"/>
<dbReference type="GO" id="GO:0005524">
    <property type="term" value="F:ATP binding"/>
    <property type="evidence" value="ECO:0007669"/>
    <property type="project" value="UniProtKB-KW"/>
</dbReference>
<dbReference type="SUPFAM" id="SSF54368">
    <property type="entry name" value="Glutamine synthetase, N-terminal domain"/>
    <property type="match status" value="1"/>
</dbReference>
<protein>
    <submittedName>
        <fullName evidence="8">L-glutamine synthetase</fullName>
        <ecNumber evidence="8">6.3.1.2</ecNumber>
    </submittedName>
</protein>
<evidence type="ECO:0000256" key="3">
    <source>
        <dbReference type="ARBA" id="ARBA00022741"/>
    </source>
</evidence>
<evidence type="ECO:0000313" key="8">
    <source>
        <dbReference type="EMBL" id="AFM14381.1"/>
    </source>
</evidence>
<evidence type="ECO:0000256" key="2">
    <source>
        <dbReference type="ARBA" id="ARBA00022598"/>
    </source>
</evidence>
<dbReference type="OrthoDB" id="9807095at2"/>
<dbReference type="SMART" id="SM01230">
    <property type="entry name" value="Gln-synt_C"/>
    <property type="match status" value="1"/>
</dbReference>
<reference evidence="8 9" key="1">
    <citation type="submission" date="2012-06" db="EMBL/GenBank/DDBJ databases">
        <title>The complete chromosome of genome of Turneriella parva DSM 21527.</title>
        <authorList>
            <consortium name="US DOE Joint Genome Institute (JGI-PGF)"/>
            <person name="Lucas S."/>
            <person name="Han J."/>
            <person name="Lapidus A."/>
            <person name="Bruce D."/>
            <person name="Goodwin L."/>
            <person name="Pitluck S."/>
            <person name="Peters L."/>
            <person name="Kyrpides N."/>
            <person name="Mavromatis K."/>
            <person name="Ivanova N."/>
            <person name="Mikhailova N."/>
            <person name="Chertkov O."/>
            <person name="Detter J.C."/>
            <person name="Tapia R."/>
            <person name="Han C."/>
            <person name="Land M."/>
            <person name="Hauser L."/>
            <person name="Markowitz V."/>
            <person name="Cheng J.-F."/>
            <person name="Hugenholtz P."/>
            <person name="Woyke T."/>
            <person name="Wu D."/>
            <person name="Gronow S."/>
            <person name="Wellnitz S."/>
            <person name="Brambilla E."/>
            <person name="Klenk H.-P."/>
            <person name="Eisen J.A."/>
        </authorList>
    </citation>
    <scope>NUCLEOTIDE SEQUENCE [LARGE SCALE GENOMIC DNA]</scope>
    <source>
        <strain evidence="9">ATCC BAA-1111 / DSM 21527 / NCTC 11395 / H</strain>
    </source>
</reference>
<dbReference type="GO" id="GO:0004356">
    <property type="term" value="F:glutamine synthetase activity"/>
    <property type="evidence" value="ECO:0007669"/>
    <property type="project" value="UniProtKB-EC"/>
</dbReference>
<dbReference type="PATRIC" id="fig|869212.3.peg.3775"/>
<dbReference type="PANTHER" id="PTHR43785">
    <property type="entry name" value="GAMMA-GLUTAMYLPUTRESCINE SYNTHETASE"/>
    <property type="match status" value="1"/>
</dbReference>
<proteinExistence type="inferred from homology"/>
<comment type="similarity">
    <text evidence="1 5 6">Belongs to the glutamine synthetase family.</text>
</comment>
<evidence type="ECO:0000256" key="1">
    <source>
        <dbReference type="ARBA" id="ARBA00009897"/>
    </source>
</evidence>
<dbReference type="Proteomes" id="UP000006048">
    <property type="component" value="Chromosome"/>
</dbReference>
<dbReference type="HOGENOM" id="CLU_017290_0_1_12"/>
<keyword evidence="4" id="KW-0067">ATP-binding</keyword>
<evidence type="ECO:0000256" key="6">
    <source>
        <dbReference type="RuleBase" id="RU000384"/>
    </source>
</evidence>
<dbReference type="PANTHER" id="PTHR43785:SF12">
    <property type="entry name" value="TYPE-1 GLUTAMINE SYNTHETASE 2"/>
    <property type="match status" value="1"/>
</dbReference>
<dbReference type="Gene3D" id="3.30.590.10">
    <property type="entry name" value="Glutamine synthetase/guanido kinase, catalytic domain"/>
    <property type="match status" value="1"/>
</dbReference>
<dbReference type="InterPro" id="IPR014746">
    <property type="entry name" value="Gln_synth/guanido_kin_cat_dom"/>
</dbReference>
<dbReference type="SUPFAM" id="SSF55931">
    <property type="entry name" value="Glutamine synthetase/guanido kinase"/>
    <property type="match status" value="1"/>
</dbReference>
<name>I4BAS4_TURPD</name>
<dbReference type="FunFam" id="3.30.590.10:FF:000005">
    <property type="entry name" value="Probable glutamine synthetase"/>
    <property type="match status" value="1"/>
</dbReference>
<dbReference type="PROSITE" id="PS51987">
    <property type="entry name" value="GS_CATALYTIC"/>
    <property type="match status" value="1"/>
</dbReference>
<evidence type="ECO:0000313" key="9">
    <source>
        <dbReference type="Proteomes" id="UP000006048"/>
    </source>
</evidence>
<feature type="domain" description="GS catalytic" evidence="7">
    <location>
        <begin position="119"/>
        <end position="455"/>
    </location>
</feature>
<keyword evidence="2 8" id="KW-0436">Ligase</keyword>
<dbReference type="InterPro" id="IPR008146">
    <property type="entry name" value="Gln_synth_cat_dom"/>
</dbReference>
<evidence type="ECO:0000259" key="7">
    <source>
        <dbReference type="PROSITE" id="PS51987"/>
    </source>
</evidence>
<dbReference type="RefSeq" id="WP_014804858.1">
    <property type="nucleotide sequence ID" value="NC_018020.1"/>
</dbReference>